<evidence type="ECO:0008006" key="3">
    <source>
        <dbReference type="Google" id="ProtNLM"/>
    </source>
</evidence>
<evidence type="ECO:0000313" key="2">
    <source>
        <dbReference type="Proteomes" id="UP000281594"/>
    </source>
</evidence>
<dbReference type="KEGG" id="src:M271_40060"/>
<dbReference type="Proteomes" id="UP000281594">
    <property type="component" value="Unassembled WGS sequence"/>
</dbReference>
<dbReference type="EMBL" id="QYCY01000001">
    <property type="protein sequence ID" value="RLV77415.1"/>
    <property type="molecule type" value="Genomic_DNA"/>
</dbReference>
<accession>A0A0A0NSR7</accession>
<name>A0A0A0NSR7_STRRN</name>
<evidence type="ECO:0000313" key="1">
    <source>
        <dbReference type="EMBL" id="RLV77415.1"/>
    </source>
</evidence>
<dbReference type="AlphaFoldDB" id="A0A0A0NSR7"/>
<dbReference type="eggNOG" id="ENOG5033WG4">
    <property type="taxonomic scope" value="Bacteria"/>
</dbReference>
<sequence length="249" mass="27512">MPADVTVVRAGEPFPGAWSASLYLCGPTARNPDTPLWRDEAIRRIRELVADGGPEGHGPVVFLPEPEPGRPLSYEEHIAWEEEAMGMSDVILFYVPRALPELPGLVTNVKWGAWHRSGRAVLGSPPEARRNEYLLHFAREHAVPVANSLEKAVAEALRRLGTGARRRAGERWVPLHLWRAPEFRRWYGRETGGGRTLRSAEVLWTRGSPAREWAVRGVWDEPGTTEAAVRTLVVHTGGSEVLGGDGGED</sequence>
<proteinExistence type="predicted"/>
<dbReference type="HOGENOM" id="CLU_1133075_0_0_11"/>
<dbReference type="Gene3D" id="3.40.50.450">
    <property type="match status" value="1"/>
</dbReference>
<organism evidence="1 2">
    <name type="scientific">Streptomyces rapamycinicus (strain ATCC 29253 / DSM 41530 / NRRL 5491 / AYB-994)</name>
    <name type="common">Streptomyces hygroscopicus (strain ATCC 29253)</name>
    <dbReference type="NCBI Taxonomy" id="1343740"/>
    <lineage>
        <taxon>Bacteria</taxon>
        <taxon>Bacillati</taxon>
        <taxon>Actinomycetota</taxon>
        <taxon>Actinomycetes</taxon>
        <taxon>Kitasatosporales</taxon>
        <taxon>Streptomycetaceae</taxon>
        <taxon>Streptomyces</taxon>
        <taxon>Streptomyces violaceusniger group</taxon>
    </lineage>
</organism>
<gene>
    <name evidence="1" type="ORF">D3C57_103560</name>
</gene>
<dbReference type="RefSeq" id="WP_020872875.1">
    <property type="nucleotide sequence ID" value="NC_022785.1"/>
</dbReference>
<reference evidence="1 2" key="1">
    <citation type="journal article" date="2018" name="J. Biol. Chem.">
        <title>Discovery of the actinoplanic acid pathway in Streptomyces rapamycinicus reveals a genetically conserved synergism with rapamycin.</title>
        <authorList>
            <person name="Mrak P."/>
            <person name="Krastel P."/>
            <person name="Pivk Lukancic P."/>
            <person name="Tao J."/>
            <person name="Pistorius D."/>
            <person name="Moore C.M."/>
        </authorList>
    </citation>
    <scope>NUCLEOTIDE SEQUENCE [LARGE SCALE GENOMIC DNA]</scope>
    <source>
        <strain evidence="1 2">NRRL 5491</strain>
    </source>
</reference>
<comment type="caution">
    <text evidence="1">The sequence shown here is derived from an EMBL/GenBank/DDBJ whole genome shotgun (WGS) entry which is preliminary data.</text>
</comment>
<protein>
    <recommendedName>
        <fullName evidence="3">Nucleoside 2-deoxyribosyltransferase like</fullName>
    </recommendedName>
</protein>